<dbReference type="Proteomes" id="UP001199424">
    <property type="component" value="Unassembled WGS sequence"/>
</dbReference>
<dbReference type="EC" id="3.2.1.40" evidence="2"/>
<dbReference type="InterPro" id="IPR035396">
    <property type="entry name" value="Bac_rhamnosid6H"/>
</dbReference>
<evidence type="ECO:0000259" key="6">
    <source>
        <dbReference type="Pfam" id="PF17389"/>
    </source>
</evidence>
<dbReference type="Gene3D" id="2.60.120.260">
    <property type="entry name" value="Galactose-binding domain-like"/>
    <property type="match status" value="2"/>
</dbReference>
<dbReference type="InterPro" id="IPR012341">
    <property type="entry name" value="6hp_glycosidase-like_sf"/>
</dbReference>
<gene>
    <name evidence="8" type="ORF">LKD31_10245</name>
</gene>
<dbReference type="Pfam" id="PF17389">
    <property type="entry name" value="Bac_rhamnosid6H"/>
    <property type="match status" value="1"/>
</dbReference>
<evidence type="ECO:0000256" key="3">
    <source>
        <dbReference type="ARBA" id="ARBA00022801"/>
    </source>
</evidence>
<feature type="domain" description="Alpha-L-rhamnosidase concanavalin-like" evidence="4">
    <location>
        <begin position="213"/>
        <end position="320"/>
    </location>
</feature>
<dbReference type="InterPro" id="IPR016007">
    <property type="entry name" value="Alpha_rhamnosid"/>
</dbReference>
<dbReference type="InterPro" id="IPR008928">
    <property type="entry name" value="6-hairpin_glycosidase_sf"/>
</dbReference>
<accession>A0AAE3AMN4</accession>
<dbReference type="EMBL" id="JAJEQC010000009">
    <property type="protein sequence ID" value="MCC2137393.1"/>
    <property type="molecule type" value="Genomic_DNA"/>
</dbReference>
<dbReference type="GO" id="GO:0030596">
    <property type="term" value="F:alpha-L-rhamnosidase activity"/>
    <property type="evidence" value="ECO:0007669"/>
    <property type="project" value="UniProtKB-EC"/>
</dbReference>
<evidence type="ECO:0000313" key="8">
    <source>
        <dbReference type="EMBL" id="MCC2137393.1"/>
    </source>
</evidence>
<reference evidence="8" key="1">
    <citation type="submission" date="2021-10" db="EMBL/GenBank/DDBJ databases">
        <title>Anaerobic single-cell dispensing facilitates the cultivation of human gut bacteria.</title>
        <authorList>
            <person name="Afrizal A."/>
        </authorList>
    </citation>
    <scope>NUCLEOTIDE SEQUENCE</scope>
    <source>
        <strain evidence="8">CLA-AA-H250</strain>
    </source>
</reference>
<feature type="domain" description="Alpha-L-rhamnosidase six-hairpin glycosidase" evidence="6">
    <location>
        <begin position="326"/>
        <end position="660"/>
    </location>
</feature>
<organism evidence="8 9">
    <name type="scientific">Hominenteromicrobium mulieris</name>
    <dbReference type="NCBI Taxonomy" id="2885357"/>
    <lineage>
        <taxon>Bacteria</taxon>
        <taxon>Bacillati</taxon>
        <taxon>Bacillota</taxon>
        <taxon>Clostridia</taxon>
        <taxon>Eubacteriales</taxon>
        <taxon>Oscillospiraceae</taxon>
        <taxon>Hominenteromicrobium</taxon>
    </lineage>
</organism>
<dbReference type="SUPFAM" id="SSF48208">
    <property type="entry name" value="Six-hairpin glycosidases"/>
    <property type="match status" value="1"/>
</dbReference>
<evidence type="ECO:0000259" key="7">
    <source>
        <dbReference type="Pfam" id="PF17390"/>
    </source>
</evidence>
<dbReference type="PANTHER" id="PTHR33307">
    <property type="entry name" value="ALPHA-RHAMNOSIDASE (EUROFUNG)"/>
    <property type="match status" value="1"/>
</dbReference>
<protein>
    <recommendedName>
        <fullName evidence="2">alpha-L-rhamnosidase</fullName>
        <ecNumber evidence="2">3.2.1.40</ecNumber>
    </recommendedName>
</protein>
<dbReference type="InterPro" id="IPR013737">
    <property type="entry name" value="Bac_rhamnosid_N"/>
</dbReference>
<dbReference type="GO" id="GO:0005975">
    <property type="term" value="P:carbohydrate metabolic process"/>
    <property type="evidence" value="ECO:0007669"/>
    <property type="project" value="InterPro"/>
</dbReference>
<evidence type="ECO:0000256" key="2">
    <source>
        <dbReference type="ARBA" id="ARBA00012652"/>
    </source>
</evidence>
<dbReference type="Pfam" id="PF08531">
    <property type="entry name" value="Bac_rhamnosid_N"/>
    <property type="match status" value="1"/>
</dbReference>
<dbReference type="Pfam" id="PF17390">
    <property type="entry name" value="Bac_rhamnosid_C"/>
    <property type="match status" value="1"/>
</dbReference>
<evidence type="ECO:0000259" key="4">
    <source>
        <dbReference type="Pfam" id="PF05592"/>
    </source>
</evidence>
<dbReference type="AlphaFoldDB" id="A0AAE3AMN4"/>
<name>A0AAE3AMN4_9FIRM</name>
<dbReference type="Pfam" id="PF05592">
    <property type="entry name" value="Bac_rhamnosid"/>
    <property type="match status" value="1"/>
</dbReference>
<proteinExistence type="predicted"/>
<comment type="caution">
    <text evidence="8">The sequence shown here is derived from an EMBL/GenBank/DDBJ whole genome shotgun (WGS) entry which is preliminary data.</text>
</comment>
<dbReference type="PANTHER" id="PTHR33307:SF6">
    <property type="entry name" value="ALPHA-RHAMNOSIDASE (EUROFUNG)-RELATED"/>
    <property type="match status" value="1"/>
</dbReference>
<evidence type="ECO:0000313" key="9">
    <source>
        <dbReference type="Proteomes" id="UP001199424"/>
    </source>
</evidence>
<dbReference type="InterPro" id="IPR008902">
    <property type="entry name" value="Rhamnosid_concanavalin"/>
</dbReference>
<sequence>MEFPKSFIRASEAYNTFEHHVPAPYLRRAFQADHEAKANVIITALGFYELYLNGERITKGRLAPYINNPDDLVYYDTYEVTLRAGENVLGVWLGNGFTNNPGGHIWDFDIAAFRAAPQMALCLTYTDKSGEAHCIESDETWRTESSPLLFDDYRFGEIYDGRLEIPGWNTIGFDDSAWKFAERAPQPRGEKRLCTAEPIDIVNELKPISVTKTEKGYLYDFGINTAGVCRLCVRGELDQRIELRHGEHLKDGLPDVENIWFKREHWARDLEYVHKDVYTCRGDGEEVYTPAFTYHGFRYVLVSGITEAQATEDLLTALEMHSLLEERGGFSCSDETANKLQQMTRQSDVTNFYYFPTDCPQREKNGWTADAALSSEHILLNLGAEKSYREWLRAIVKAQDNNGALPGIVPTSGWGFAWGNGPAWDSVLIELPYRLYQYRGDLDSAKLCAPAIIKYLHYLTTRMDEHDLLAIGLGDWCPPGREAHEYKSPLAFTDTVLSKDMADKAAFLFDKLHMPEQVAFARALSKRWKAVVRKYLIDENTMLAAGNCQTSQAMAIYYNIFEPAERKAAFEQLINLIEEQEYHLDVGVLGGRVLFHVLTEFGYSDLAFSMITRPDYPSYGNWIARGATTLWEVFQPEGSDRIGSLNHHFWGDISSWFTQALSGIRMAPHGEPNEVDFRPSFISRLTHAEAFHIAPAGRIASAWERDEDDVIVLTVKLPSTMHGVIRLESGYVFEDDLAYKAAESGTYRIHSIE</sequence>
<evidence type="ECO:0000259" key="5">
    <source>
        <dbReference type="Pfam" id="PF08531"/>
    </source>
</evidence>
<evidence type="ECO:0000256" key="1">
    <source>
        <dbReference type="ARBA" id="ARBA00001445"/>
    </source>
</evidence>
<comment type="catalytic activity">
    <reaction evidence="1">
        <text>Hydrolysis of terminal non-reducing alpha-L-rhamnose residues in alpha-L-rhamnosides.</text>
        <dbReference type="EC" id="3.2.1.40"/>
    </reaction>
</comment>
<dbReference type="RefSeq" id="WP_308449624.1">
    <property type="nucleotide sequence ID" value="NZ_JAJEQC010000009.1"/>
</dbReference>
<dbReference type="Gene3D" id="1.50.10.10">
    <property type="match status" value="1"/>
</dbReference>
<feature type="domain" description="Bacterial alpha-L-rhamnosidase N-terminal" evidence="5">
    <location>
        <begin position="36"/>
        <end position="202"/>
    </location>
</feature>
<keyword evidence="3 8" id="KW-0378">Hydrolase</keyword>
<dbReference type="Gene3D" id="2.60.420.10">
    <property type="entry name" value="Maltose phosphorylase, domain 3"/>
    <property type="match status" value="1"/>
</dbReference>
<dbReference type="InterPro" id="IPR035398">
    <property type="entry name" value="Bac_rhamnosid_C"/>
</dbReference>
<keyword evidence="9" id="KW-1185">Reference proteome</keyword>
<feature type="domain" description="Alpha-L-rhamnosidase C-terminal" evidence="7">
    <location>
        <begin position="675"/>
        <end position="720"/>
    </location>
</feature>